<dbReference type="EMBL" id="BSXV01003050">
    <property type="protein sequence ID" value="GME97429.1"/>
    <property type="molecule type" value="Genomic_DNA"/>
</dbReference>
<keyword evidence="2" id="KW-1185">Reference proteome</keyword>
<name>A0ACB5TXP6_CANBO</name>
<accession>A0ACB5TXP6</accession>
<protein>
    <submittedName>
        <fullName evidence="1">Unnamed protein product</fullName>
    </submittedName>
</protein>
<comment type="caution">
    <text evidence="1">The sequence shown here is derived from an EMBL/GenBank/DDBJ whole genome shotgun (WGS) entry which is preliminary data.</text>
</comment>
<evidence type="ECO:0000313" key="2">
    <source>
        <dbReference type="Proteomes" id="UP001165101"/>
    </source>
</evidence>
<dbReference type="Proteomes" id="UP001165101">
    <property type="component" value="Unassembled WGS sequence"/>
</dbReference>
<organism evidence="1 2">
    <name type="scientific">Candida boidinii</name>
    <name type="common">Yeast</name>
    <dbReference type="NCBI Taxonomy" id="5477"/>
    <lineage>
        <taxon>Eukaryota</taxon>
        <taxon>Fungi</taxon>
        <taxon>Dikarya</taxon>
        <taxon>Ascomycota</taxon>
        <taxon>Saccharomycotina</taxon>
        <taxon>Pichiomycetes</taxon>
        <taxon>Pichiales</taxon>
        <taxon>Pichiaceae</taxon>
        <taxon>Ogataea</taxon>
        <taxon>Ogataea/Candida clade</taxon>
    </lineage>
</organism>
<gene>
    <name evidence="1" type="ORF">Cboi01_000460800</name>
</gene>
<reference evidence="1" key="1">
    <citation type="submission" date="2023-04" db="EMBL/GenBank/DDBJ databases">
        <title>Candida boidinii NBRC 1967.</title>
        <authorList>
            <person name="Ichikawa N."/>
            <person name="Sato H."/>
            <person name="Tonouchi N."/>
        </authorList>
    </citation>
    <scope>NUCLEOTIDE SEQUENCE</scope>
    <source>
        <strain evidence="1">NBRC 1967</strain>
    </source>
</reference>
<sequence length="264" mass="29059">MSLMSLSSPVKKSQPFFLPQNNISTTATNTTTLTTSRKNSTSSNSSNLPSPIKQSAGFNLPISSPYHTRSISLGGTLPNQSSSLNGLNPPFAQLNQPFRTPPASSVSSFPLQQPFEHSKQIIQQQQQQPLGSQNQYSFPKMSPMRKPNLPLYNNDNEIDQDNRNTINNNGPKSPRKKRNSSSSNGQFQNITPNSFMISSPSSFQQQQQQQQQHSQSRQHSRVNSANNIVASSPGPTYPLGIHPVINNNDNLDGDDDRTASDYSD</sequence>
<proteinExistence type="predicted"/>
<evidence type="ECO:0000313" key="1">
    <source>
        <dbReference type="EMBL" id="GME97429.1"/>
    </source>
</evidence>